<dbReference type="EMBL" id="KQ249450">
    <property type="protein sequence ID" value="KNC71125.1"/>
    <property type="molecule type" value="Genomic_DNA"/>
</dbReference>
<dbReference type="Proteomes" id="UP000054560">
    <property type="component" value="Unassembled WGS sequence"/>
</dbReference>
<protein>
    <submittedName>
        <fullName evidence="1">Uncharacterized protein</fullName>
    </submittedName>
</protein>
<proteinExistence type="predicted"/>
<dbReference type="STRING" id="667725.A0A0L0F330"/>
<dbReference type="GO" id="GO:0005964">
    <property type="term" value="C:phosphorylase kinase complex"/>
    <property type="evidence" value="ECO:0007669"/>
    <property type="project" value="TreeGrafter"/>
</dbReference>
<accession>A0A0L0F330</accession>
<evidence type="ECO:0000313" key="1">
    <source>
        <dbReference type="EMBL" id="KNC71125.1"/>
    </source>
</evidence>
<dbReference type="eggNOG" id="KOG3635">
    <property type="taxonomic scope" value="Eukaryota"/>
</dbReference>
<dbReference type="InterPro" id="IPR008734">
    <property type="entry name" value="PHK_A/B_su"/>
</dbReference>
<organism evidence="1 2">
    <name type="scientific">Sphaeroforma arctica JP610</name>
    <dbReference type="NCBI Taxonomy" id="667725"/>
    <lineage>
        <taxon>Eukaryota</taxon>
        <taxon>Ichthyosporea</taxon>
        <taxon>Ichthyophonida</taxon>
        <taxon>Sphaeroforma</taxon>
    </lineage>
</organism>
<feature type="non-terminal residue" evidence="1">
    <location>
        <position position="120"/>
    </location>
</feature>
<dbReference type="GeneID" id="25916843"/>
<dbReference type="RefSeq" id="XP_014145027.1">
    <property type="nucleotide sequence ID" value="XM_014289552.1"/>
</dbReference>
<dbReference type="OrthoDB" id="5971574at2759"/>
<dbReference type="PANTHER" id="PTHR10749:SF8">
    <property type="entry name" value="PHOSPHORYLASE B KINASE REGULATORY SUBUNIT BETA"/>
    <property type="match status" value="1"/>
</dbReference>
<sequence length="120" mass="13127">MRPNVTSQLSMGYGLQGSPSLARRLSSASPAALTGHQGSHDVVVQVALLCSDIHLQEELRLQGIETETPEELYPFTVLKASELGKAYVYLGRDDKQILSGRPLRDIGILSTCKVYRSRGQ</sequence>
<dbReference type="AlphaFoldDB" id="A0A0L0F330"/>
<gene>
    <name evidence="1" type="ORF">SARC_16339</name>
</gene>
<keyword evidence="2" id="KW-1185">Reference proteome</keyword>
<evidence type="ECO:0000313" key="2">
    <source>
        <dbReference type="Proteomes" id="UP000054560"/>
    </source>
</evidence>
<dbReference type="GO" id="GO:0005977">
    <property type="term" value="P:glycogen metabolic process"/>
    <property type="evidence" value="ECO:0007669"/>
    <property type="project" value="InterPro"/>
</dbReference>
<dbReference type="GO" id="GO:0005516">
    <property type="term" value="F:calmodulin binding"/>
    <property type="evidence" value="ECO:0007669"/>
    <property type="project" value="InterPro"/>
</dbReference>
<name>A0A0L0F330_9EUKA</name>
<dbReference type="PANTHER" id="PTHR10749">
    <property type="entry name" value="PHOSPHORYLASE B KINASE REGULATORY SUBUNIT"/>
    <property type="match status" value="1"/>
</dbReference>
<reference evidence="1 2" key="1">
    <citation type="submission" date="2011-02" db="EMBL/GenBank/DDBJ databases">
        <title>The Genome Sequence of Sphaeroforma arctica JP610.</title>
        <authorList>
            <consortium name="The Broad Institute Genome Sequencing Platform"/>
            <person name="Russ C."/>
            <person name="Cuomo C."/>
            <person name="Young S.K."/>
            <person name="Zeng Q."/>
            <person name="Gargeya S."/>
            <person name="Alvarado L."/>
            <person name="Berlin A."/>
            <person name="Chapman S.B."/>
            <person name="Chen Z."/>
            <person name="Freedman E."/>
            <person name="Gellesch M."/>
            <person name="Goldberg J."/>
            <person name="Griggs A."/>
            <person name="Gujja S."/>
            <person name="Heilman E."/>
            <person name="Heiman D."/>
            <person name="Howarth C."/>
            <person name="Mehta T."/>
            <person name="Neiman D."/>
            <person name="Pearson M."/>
            <person name="Roberts A."/>
            <person name="Saif S."/>
            <person name="Shea T."/>
            <person name="Shenoy N."/>
            <person name="Sisk P."/>
            <person name="Stolte C."/>
            <person name="Sykes S."/>
            <person name="White J."/>
            <person name="Yandava C."/>
            <person name="Burger G."/>
            <person name="Gray M.W."/>
            <person name="Holland P.W.H."/>
            <person name="King N."/>
            <person name="Lang F.B.F."/>
            <person name="Roger A.J."/>
            <person name="Ruiz-Trillo I."/>
            <person name="Haas B."/>
            <person name="Nusbaum C."/>
            <person name="Birren B."/>
        </authorList>
    </citation>
    <scope>NUCLEOTIDE SEQUENCE [LARGE SCALE GENOMIC DNA]</scope>
    <source>
        <strain evidence="1 2">JP610</strain>
    </source>
</reference>